<dbReference type="SUPFAM" id="SSF51905">
    <property type="entry name" value="FAD/NAD(P)-binding domain"/>
    <property type="match status" value="1"/>
</dbReference>
<dbReference type="EMBL" id="JAEHHL010000001">
    <property type="protein sequence ID" value="MBK0397842.1"/>
    <property type="molecule type" value="Genomic_DNA"/>
</dbReference>
<dbReference type="RefSeq" id="WP_200606069.1">
    <property type="nucleotide sequence ID" value="NZ_JAEHHL010000001.1"/>
</dbReference>
<keyword evidence="4" id="KW-1185">Reference proteome</keyword>
<dbReference type="Pfam" id="PF01266">
    <property type="entry name" value="DAO"/>
    <property type="match status" value="1"/>
</dbReference>
<dbReference type="PANTHER" id="PTHR13847">
    <property type="entry name" value="SARCOSINE DEHYDROGENASE-RELATED"/>
    <property type="match status" value="1"/>
</dbReference>
<dbReference type="InterPro" id="IPR036188">
    <property type="entry name" value="FAD/NAD-bd_sf"/>
</dbReference>
<dbReference type="Gene3D" id="3.50.50.60">
    <property type="entry name" value="FAD/NAD(P)-binding domain"/>
    <property type="match status" value="1"/>
</dbReference>
<keyword evidence="1" id="KW-0560">Oxidoreductase</keyword>
<dbReference type="InterPro" id="IPR006076">
    <property type="entry name" value="FAD-dep_OxRdtase"/>
</dbReference>
<reference evidence="3" key="1">
    <citation type="submission" date="2020-12" db="EMBL/GenBank/DDBJ databases">
        <title>Bacterial taxonomy.</title>
        <authorList>
            <person name="Pan X."/>
        </authorList>
    </citation>
    <scope>NUCLEOTIDE SEQUENCE</scope>
    <source>
        <strain evidence="3">M0105</strain>
    </source>
</reference>
<organism evidence="3 4">
    <name type="scientific">Thermohalobaculum xanthum</name>
    <dbReference type="NCBI Taxonomy" id="2753746"/>
    <lineage>
        <taxon>Bacteria</taxon>
        <taxon>Pseudomonadati</taxon>
        <taxon>Pseudomonadota</taxon>
        <taxon>Alphaproteobacteria</taxon>
        <taxon>Rhodobacterales</taxon>
        <taxon>Paracoccaceae</taxon>
        <taxon>Thermohalobaculum</taxon>
    </lineage>
</organism>
<dbReference type="AlphaFoldDB" id="A0A8J7SCE9"/>
<evidence type="ECO:0000259" key="2">
    <source>
        <dbReference type="Pfam" id="PF01266"/>
    </source>
</evidence>
<comment type="caution">
    <text evidence="3">The sequence shown here is derived from an EMBL/GenBank/DDBJ whole genome shotgun (WGS) entry which is preliminary data.</text>
</comment>
<name>A0A8J7SCE9_9RHOB</name>
<accession>A0A8J7SCE9</accession>
<gene>
    <name evidence="3" type="ORF">H0I76_01450</name>
</gene>
<protein>
    <submittedName>
        <fullName evidence="3">FAD-binding oxidoreductase</fullName>
    </submittedName>
</protein>
<dbReference type="GO" id="GO:0016491">
    <property type="term" value="F:oxidoreductase activity"/>
    <property type="evidence" value="ECO:0007669"/>
    <property type="project" value="UniProtKB-KW"/>
</dbReference>
<sequence>MSDGTAGTADVIIIGGGMAGAGAAARLAPHASVVVLEAEDAPGYHATGRSAAAFLLNYGNATIQALTAASEATLADPDPALAEGSLLVRRGEMIVAAPGEEEALASHMAAAPALAPLDPGDAVRMFPILRREMVVAAAFEASARDIDVDRLLQGFLRIARVHGAQVVCRARTGALARRDGAWRVDTAAGVFEAPVVINAAGAWAGAVGRLAGATAVPLTPMRRSAAIIPAPGGHDVTGWPLIANATETWYARPDAGRLMVSPADEDPCDPMDAWADDMVIAEGLARYEAMVTEPVTRVDRTWAGLRTFAPDRTPVAGFDQAAEGFFWLAGQGGYGIQTAPALSALAAHLVAGAPRPDGVGDEVIAALCPTRFAA</sequence>
<evidence type="ECO:0000313" key="3">
    <source>
        <dbReference type="EMBL" id="MBK0397842.1"/>
    </source>
</evidence>
<evidence type="ECO:0000313" key="4">
    <source>
        <dbReference type="Proteomes" id="UP000655420"/>
    </source>
</evidence>
<feature type="domain" description="FAD dependent oxidoreductase" evidence="2">
    <location>
        <begin position="10"/>
        <end position="349"/>
    </location>
</feature>
<dbReference type="Gene3D" id="3.30.9.10">
    <property type="entry name" value="D-Amino Acid Oxidase, subunit A, domain 2"/>
    <property type="match status" value="1"/>
</dbReference>
<dbReference type="Proteomes" id="UP000655420">
    <property type="component" value="Unassembled WGS sequence"/>
</dbReference>
<dbReference type="GO" id="GO:0005737">
    <property type="term" value="C:cytoplasm"/>
    <property type="evidence" value="ECO:0007669"/>
    <property type="project" value="TreeGrafter"/>
</dbReference>
<dbReference type="PANTHER" id="PTHR13847:SF287">
    <property type="entry name" value="FAD-DEPENDENT OXIDOREDUCTASE DOMAIN-CONTAINING PROTEIN 1"/>
    <property type="match status" value="1"/>
</dbReference>
<proteinExistence type="predicted"/>
<evidence type="ECO:0000256" key="1">
    <source>
        <dbReference type="ARBA" id="ARBA00023002"/>
    </source>
</evidence>